<dbReference type="RefSeq" id="WP_128983047.1">
    <property type="nucleotide sequence ID" value="NZ_PDKJ01000017.1"/>
</dbReference>
<evidence type="ECO:0000313" key="9">
    <source>
        <dbReference type="Proteomes" id="UP000290172"/>
    </source>
</evidence>
<dbReference type="InterPro" id="IPR058627">
    <property type="entry name" value="MdtA-like_C"/>
</dbReference>
<evidence type="ECO:0000259" key="6">
    <source>
        <dbReference type="Pfam" id="PF25944"/>
    </source>
</evidence>
<feature type="domain" description="Multidrug resistance protein MdtA-like C-terminal permuted SH3" evidence="7">
    <location>
        <begin position="298"/>
        <end position="359"/>
    </location>
</feature>
<dbReference type="InterPro" id="IPR058625">
    <property type="entry name" value="MdtA-like_BSH"/>
</dbReference>
<dbReference type="Pfam" id="PF25967">
    <property type="entry name" value="RND-MFP_C"/>
    <property type="match status" value="1"/>
</dbReference>
<comment type="caution">
    <text evidence="8">The sequence shown here is derived from an EMBL/GenBank/DDBJ whole genome shotgun (WGS) entry which is preliminary data.</text>
</comment>
<protein>
    <submittedName>
        <fullName evidence="8">Efflux transporter periplasmic adaptor subunit</fullName>
    </submittedName>
</protein>
<dbReference type="Pfam" id="PF25917">
    <property type="entry name" value="BSH_RND"/>
    <property type="match status" value="1"/>
</dbReference>
<sequence>MKFCLKSLFLLFITIFLLGCENQKDNNFSEEEQKTEVGYITLKKQEVPLQQELSGRIKAIYKSEVRPQIDGIIKKQLFKEGTYVNKGDILYEIDSDSYLATYNEALATLKSSEANLITLKLKKQRYEKSVKFNVVSQQDVDDANAAYLQAAALVEQNKALLKSAKINLDRTKIKAQISGFIGISNYTIGSLVLANQTNELTTIRDTSRVYADLSQSNNQLFKLKKITKNNNKKQNIPVNIILPDNSIYAHLGILKLQEISVDEDTGYVTLRAEFSNPEGELLDNMFVNTIIDIGTYSNAFLVPQQAVVLDGKSNYMVTIIEKDNTIQKKIITVEKAVGNKWLVTDGLLQTDKIIVEGLNKINKNSIVIPKNVNNLYVDNSKKEVK</sequence>
<dbReference type="InterPro" id="IPR058624">
    <property type="entry name" value="MdtA-like_HH"/>
</dbReference>
<evidence type="ECO:0000313" key="8">
    <source>
        <dbReference type="EMBL" id="RXJ66201.1"/>
    </source>
</evidence>
<dbReference type="Proteomes" id="UP000290172">
    <property type="component" value="Unassembled WGS sequence"/>
</dbReference>
<dbReference type="Pfam" id="PF25944">
    <property type="entry name" value="Beta-barrel_RND"/>
    <property type="match status" value="1"/>
</dbReference>
<evidence type="ECO:0000256" key="2">
    <source>
        <dbReference type="ARBA" id="ARBA00009477"/>
    </source>
</evidence>
<feature type="domain" description="Multidrug resistance protein MdtA-like beta-barrel" evidence="6">
    <location>
        <begin position="209"/>
        <end position="294"/>
    </location>
</feature>
<dbReference type="AlphaFoldDB" id="A0A4Q0YBJ9"/>
<accession>A0A4Q0YBJ9</accession>
<dbReference type="InterPro" id="IPR006143">
    <property type="entry name" value="RND_pump_MFP"/>
</dbReference>
<dbReference type="Gene3D" id="2.40.420.20">
    <property type="match status" value="1"/>
</dbReference>
<organism evidence="8 9">
    <name type="scientific">Halarcobacter ebronensis</name>
    <dbReference type="NCBI Taxonomy" id="1462615"/>
    <lineage>
        <taxon>Bacteria</taxon>
        <taxon>Pseudomonadati</taxon>
        <taxon>Campylobacterota</taxon>
        <taxon>Epsilonproteobacteria</taxon>
        <taxon>Campylobacterales</taxon>
        <taxon>Arcobacteraceae</taxon>
        <taxon>Halarcobacter</taxon>
    </lineage>
</organism>
<evidence type="ECO:0000259" key="7">
    <source>
        <dbReference type="Pfam" id="PF25967"/>
    </source>
</evidence>
<gene>
    <name evidence="8" type="ORF">CRV08_13580</name>
</gene>
<evidence type="ECO:0000256" key="1">
    <source>
        <dbReference type="ARBA" id="ARBA00004196"/>
    </source>
</evidence>
<dbReference type="NCBIfam" id="TIGR01730">
    <property type="entry name" value="RND_mfp"/>
    <property type="match status" value="1"/>
</dbReference>
<dbReference type="SUPFAM" id="SSF111369">
    <property type="entry name" value="HlyD-like secretion proteins"/>
    <property type="match status" value="1"/>
</dbReference>
<dbReference type="Gene3D" id="2.40.50.100">
    <property type="match status" value="1"/>
</dbReference>
<dbReference type="PROSITE" id="PS51257">
    <property type="entry name" value="PROKAR_LIPOPROTEIN"/>
    <property type="match status" value="1"/>
</dbReference>
<evidence type="ECO:0000259" key="5">
    <source>
        <dbReference type="Pfam" id="PF25917"/>
    </source>
</evidence>
<dbReference type="Gene3D" id="2.40.30.170">
    <property type="match status" value="1"/>
</dbReference>
<proteinExistence type="inferred from homology"/>
<dbReference type="GO" id="GO:0030313">
    <property type="term" value="C:cell envelope"/>
    <property type="evidence" value="ECO:0007669"/>
    <property type="project" value="UniProtKB-SubCell"/>
</dbReference>
<feature type="domain" description="Multidrug resistance protein MdtA-like barrel-sandwich hybrid" evidence="5">
    <location>
        <begin position="63"/>
        <end position="203"/>
    </location>
</feature>
<dbReference type="PANTHER" id="PTHR30158:SF3">
    <property type="entry name" value="MULTIDRUG EFFLUX PUMP SUBUNIT ACRA-RELATED"/>
    <property type="match status" value="1"/>
</dbReference>
<evidence type="ECO:0000259" key="4">
    <source>
        <dbReference type="Pfam" id="PF25876"/>
    </source>
</evidence>
<keyword evidence="3" id="KW-0732">Signal</keyword>
<comment type="similarity">
    <text evidence="2">Belongs to the membrane fusion protein (MFP) (TC 8.A.1) family.</text>
</comment>
<dbReference type="Pfam" id="PF25876">
    <property type="entry name" value="HH_MFP_RND"/>
    <property type="match status" value="1"/>
</dbReference>
<name>A0A4Q0YBJ9_9BACT</name>
<dbReference type="GO" id="GO:0022857">
    <property type="term" value="F:transmembrane transporter activity"/>
    <property type="evidence" value="ECO:0007669"/>
    <property type="project" value="InterPro"/>
</dbReference>
<dbReference type="Gene3D" id="1.10.287.470">
    <property type="entry name" value="Helix hairpin bin"/>
    <property type="match status" value="1"/>
</dbReference>
<feature type="signal peptide" evidence="3">
    <location>
        <begin position="1"/>
        <end position="19"/>
    </location>
</feature>
<dbReference type="GO" id="GO:0005886">
    <property type="term" value="C:plasma membrane"/>
    <property type="evidence" value="ECO:0007669"/>
    <property type="project" value="TreeGrafter"/>
</dbReference>
<dbReference type="EMBL" id="PDKJ01000017">
    <property type="protein sequence ID" value="RXJ66201.1"/>
    <property type="molecule type" value="Genomic_DNA"/>
</dbReference>
<reference evidence="8 9" key="1">
    <citation type="submission" date="2017-10" db="EMBL/GenBank/DDBJ databases">
        <title>Genomics of the genus Arcobacter.</title>
        <authorList>
            <person name="Perez-Cataluna A."/>
            <person name="Figueras M.J."/>
        </authorList>
    </citation>
    <scope>NUCLEOTIDE SEQUENCE [LARGE SCALE GENOMIC DNA]</scope>
    <source>
        <strain evidence="8 9">CECT 8993</strain>
    </source>
</reference>
<dbReference type="PANTHER" id="PTHR30158">
    <property type="entry name" value="ACRA/E-RELATED COMPONENT OF DRUG EFFLUX TRANSPORTER"/>
    <property type="match status" value="1"/>
</dbReference>
<dbReference type="InterPro" id="IPR058626">
    <property type="entry name" value="MdtA-like_b-barrel"/>
</dbReference>
<comment type="subcellular location">
    <subcellularLocation>
        <location evidence="1">Cell envelope</location>
    </subcellularLocation>
</comment>
<feature type="domain" description="Multidrug resistance protein MdtA-like alpha-helical hairpin" evidence="4">
    <location>
        <begin position="101"/>
        <end position="171"/>
    </location>
</feature>
<dbReference type="GO" id="GO:0046677">
    <property type="term" value="P:response to antibiotic"/>
    <property type="evidence" value="ECO:0007669"/>
    <property type="project" value="TreeGrafter"/>
</dbReference>
<feature type="chain" id="PRO_5020605214" evidence="3">
    <location>
        <begin position="20"/>
        <end position="385"/>
    </location>
</feature>
<evidence type="ECO:0000256" key="3">
    <source>
        <dbReference type="SAM" id="SignalP"/>
    </source>
</evidence>